<name>A0A4Q9R4F1_9GAMM</name>
<dbReference type="OrthoDB" id="9155543at2"/>
<reference evidence="2 3" key="1">
    <citation type="submission" date="2018-06" db="EMBL/GenBank/DDBJ databases">
        <title>Three novel Pseudomonas species isolated from symptomatic oak.</title>
        <authorList>
            <person name="Bueno-Gonzalez V."/>
            <person name="Brady C."/>
        </authorList>
    </citation>
    <scope>NUCLEOTIDE SEQUENCE [LARGE SCALE GENOMIC DNA]</scope>
    <source>
        <strain evidence="2 3">P6B</strain>
    </source>
</reference>
<comment type="caution">
    <text evidence="2">The sequence shown here is derived from an EMBL/GenBank/DDBJ whole genome shotgun (WGS) entry which is preliminary data.</text>
</comment>
<dbReference type="AlphaFoldDB" id="A0A4Q9R4F1"/>
<dbReference type="EMBL" id="QJUL01000009">
    <property type="protein sequence ID" value="TBU94656.1"/>
    <property type="molecule type" value="Genomic_DNA"/>
</dbReference>
<evidence type="ECO:0000313" key="3">
    <source>
        <dbReference type="Proteomes" id="UP000293172"/>
    </source>
</evidence>
<gene>
    <name evidence="2" type="ORF">DNK44_08140</name>
</gene>
<sequence>MGWPHRAAVGTTWRTWKRKEFAARGSRAAAGKLFSLEGCGHEAQGAAVPSPGFTTSQGRTGRPLPNGDVANSASPRDGCTGLCSDAGKANLPTTGENAPPPLATTYLRRGVEVP</sequence>
<protein>
    <submittedName>
        <fullName evidence="2">Uncharacterized protein</fullName>
    </submittedName>
</protein>
<organism evidence="2 3">
    <name type="scientific">Phytopseudomonas dryadis</name>
    <dbReference type="NCBI Taxonomy" id="2487520"/>
    <lineage>
        <taxon>Bacteria</taxon>
        <taxon>Pseudomonadati</taxon>
        <taxon>Pseudomonadota</taxon>
        <taxon>Gammaproteobacteria</taxon>
        <taxon>Pseudomonadales</taxon>
        <taxon>Pseudomonadaceae</taxon>
        <taxon>Phytopseudomonas</taxon>
    </lineage>
</organism>
<feature type="region of interest" description="Disordered" evidence="1">
    <location>
        <begin position="44"/>
        <end position="82"/>
    </location>
</feature>
<proteinExistence type="predicted"/>
<evidence type="ECO:0000256" key="1">
    <source>
        <dbReference type="SAM" id="MobiDB-lite"/>
    </source>
</evidence>
<evidence type="ECO:0000313" key="2">
    <source>
        <dbReference type="EMBL" id="TBU94656.1"/>
    </source>
</evidence>
<accession>A0A4Q9R4F1</accession>
<dbReference type="Proteomes" id="UP000293172">
    <property type="component" value="Unassembled WGS sequence"/>
</dbReference>